<organism evidence="1 2">
    <name type="scientific">Paenibacillus sepulcri</name>
    <dbReference type="NCBI Taxonomy" id="359917"/>
    <lineage>
        <taxon>Bacteria</taxon>
        <taxon>Bacillati</taxon>
        <taxon>Bacillota</taxon>
        <taxon>Bacilli</taxon>
        <taxon>Bacillales</taxon>
        <taxon>Paenibacillaceae</taxon>
        <taxon>Paenibacillus</taxon>
    </lineage>
</organism>
<proteinExistence type="predicted"/>
<sequence length="179" mass="20071">TDESGKPLIPLSFLSDANDENVILSTFGVSTATAGGVIPVQKKGDGYEFIYDNPQYKAAYQWMNKMYRANLLDHEAITDKSERYKEKNKTGRIAMNAGGFFNMDAHLWEVLDGPTEPAWYYEAVPYPQVDGVSAIGANQIVNPYPADDVFINKDTKNLEAILKFFDYTLTQNPEQQQVA</sequence>
<keyword evidence="2" id="KW-1185">Reference proteome</keyword>
<reference evidence="1 2" key="1">
    <citation type="submission" date="2021-07" db="EMBL/GenBank/DDBJ databases">
        <title>Paenibacillus radiodurans sp. nov., isolated from the southeastern edge of Tengger Desert.</title>
        <authorList>
            <person name="Zhang G."/>
        </authorList>
    </citation>
    <scope>NUCLEOTIDE SEQUENCE [LARGE SCALE GENOMIC DNA]</scope>
    <source>
        <strain evidence="1 2">CCM 7311</strain>
    </source>
</reference>
<dbReference type="SUPFAM" id="SSF53850">
    <property type="entry name" value="Periplasmic binding protein-like II"/>
    <property type="match status" value="1"/>
</dbReference>
<dbReference type="Gene3D" id="3.40.190.10">
    <property type="entry name" value="Periplasmic binding protein-like II"/>
    <property type="match status" value="1"/>
</dbReference>
<feature type="non-terminal residue" evidence="1">
    <location>
        <position position="179"/>
    </location>
</feature>
<evidence type="ECO:0000313" key="1">
    <source>
        <dbReference type="EMBL" id="MBW7461566.1"/>
    </source>
</evidence>
<accession>A0ABS7CM06</accession>
<gene>
    <name evidence="1" type="ORF">K0U00_46665</name>
</gene>
<dbReference type="Proteomes" id="UP001519887">
    <property type="component" value="Unassembled WGS sequence"/>
</dbReference>
<evidence type="ECO:0008006" key="3">
    <source>
        <dbReference type="Google" id="ProtNLM"/>
    </source>
</evidence>
<protein>
    <recommendedName>
        <fullName evidence="3">ABC transporter substrate-binding protein</fullName>
    </recommendedName>
</protein>
<comment type="caution">
    <text evidence="1">The sequence shown here is derived from an EMBL/GenBank/DDBJ whole genome shotgun (WGS) entry which is preliminary data.</text>
</comment>
<name>A0ABS7CM06_9BACL</name>
<feature type="non-terminal residue" evidence="1">
    <location>
        <position position="1"/>
    </location>
</feature>
<evidence type="ECO:0000313" key="2">
    <source>
        <dbReference type="Proteomes" id="UP001519887"/>
    </source>
</evidence>
<dbReference type="EMBL" id="JAHZIK010003064">
    <property type="protein sequence ID" value="MBW7461566.1"/>
    <property type="molecule type" value="Genomic_DNA"/>
</dbReference>